<feature type="compositionally biased region" description="Basic residues" evidence="1">
    <location>
        <begin position="50"/>
        <end position="66"/>
    </location>
</feature>
<evidence type="ECO:0000259" key="2">
    <source>
        <dbReference type="Pfam" id="PF10441"/>
    </source>
</evidence>
<dbReference type="PANTHER" id="PTHR15682">
    <property type="entry name" value="UNHEALTHY RIBOSOME BIOGENESIS PROTEIN 2 HOMOLOG"/>
    <property type="match status" value="1"/>
</dbReference>
<feature type="non-terminal residue" evidence="3">
    <location>
        <position position="1"/>
    </location>
</feature>
<dbReference type="OrthoDB" id="160374at2759"/>
<dbReference type="InterPro" id="IPR018849">
    <property type="entry name" value="Urb2/Npa2_C"/>
</dbReference>
<feature type="domain" description="Nucleolar 27S pre-rRNA processing Urb2/Npa2 C-terminal" evidence="2">
    <location>
        <begin position="1950"/>
        <end position="2004"/>
    </location>
</feature>
<feature type="region of interest" description="Disordered" evidence="1">
    <location>
        <begin position="48"/>
        <end position="77"/>
    </location>
</feature>
<dbReference type="GO" id="GO:0005730">
    <property type="term" value="C:nucleolus"/>
    <property type="evidence" value="ECO:0007669"/>
    <property type="project" value="TreeGrafter"/>
</dbReference>
<dbReference type="GO" id="GO:0042254">
    <property type="term" value="P:ribosome biogenesis"/>
    <property type="evidence" value="ECO:0007669"/>
    <property type="project" value="TreeGrafter"/>
</dbReference>
<dbReference type="Proteomes" id="UP000325081">
    <property type="component" value="Unassembled WGS sequence"/>
</dbReference>
<name>A0A5A7QY24_STRAF</name>
<accession>A0A5A7QY24</accession>
<protein>
    <submittedName>
        <fullName evidence="3">tRNA modification GTPase MnmE</fullName>
    </submittedName>
</protein>
<dbReference type="EMBL" id="BKCP01009181">
    <property type="protein sequence ID" value="GER50303.1"/>
    <property type="molecule type" value="Genomic_DNA"/>
</dbReference>
<sequence>PLHDCILQFRRHTRVVSSTLQHNKTILLELHTEFGSFLMEAGTLIDRPQNKPRRQTIPGRKKRKQRSSGTIEEAGQCSKAPRLDLESDKGLPWKNLELIFLLQEKDTSLLKKVDLAFDYVNSSSTKALDDIGQCLQVMDTSRTTVFVNKWVQSVLISSSKKVRLEENDPGFETSGSFLDYRCWKILHFCLEESKNFGVPLTCSKDFLRVIHSIAVDALHSVNVMPVCPNRIQLYDIVLDCISLVFSFHGGVANENLDLWILLLDKVLELVLNIVTDKLETEVGNFVMQLSCYLFDPFAMFLRVHPTRKTGFQNFIDKLLEPLLHLLHVLHSSACAVKGGWITKLSKLVEEVLAQGLFHPTHVDGFLSLQSTARYKNYSDAAVKDEKFVNKSYHRHLFDKLEKVVDKKNGLALVGLGELLHLFVTCATRHKGALVSGGSSSQLGHISHVRVVNSEKAPVCHSMDAELRNSIFDYFVQNLQYLLVDLDKSPRADGEVSVLLNASVTLRSINNLLDSCICDKLYLRTDDTSEGASRNFLRSAYSTLMAFAAKISHKQSSSPDSDGNSYRELLVSVRKEIIVAVHHLLNIEYEVIGDDLENLWSMVFSSMSCCYSLTDVLGQPLLSSEILRLGCRLIDLYSELRQVDSSIFALLRAVRHSLSCIKDGEAYAPSSSCSFYSGSLSMLFCSLDFRLSLSSAINAIPEGQASACICQLSSDIIESLEWMKSELQLADVDTTEKANQHSCYSQQNHLRAEILGKVLCEAYVIILDSITVTSGNSYLVAVSLKNLLEVISPSLSSSLISLKPDSSKELSDSVNGRNSNRLGGFDNESICWVLMVLFRLVLSCRSLFRQAIGLMPPNASKKMSKDLGDSFTPHSGRDWLNMKGSADKGFFSWMPQPSSTLLEVIYSVSDICIQGSVVLCSPLVYVLNAISLQRLVDLNRLIKSSEYMLQWNQAREEDADLSSYYKRNKKWRKCVVRMRNEAESLVTCMMGFFSSIVQDKLSSPSDDNSVIDYTLIQDLHKSDALSFATGSLDEKSLASALWWVICQNVDIWCSHAAKKDLKNFLTLVIRISIYSGQDHDDCHFGMLKMSKPLEKVTVHQTALDFLSNTISFEQQFVRRYMSSRFCKILQKLVSSIFDASGVNLSESPNWVEVISAFDSSPHTQIGALSCTKPTVEVDESCVKNINAEFTTCERLLSLLLWMPEEYFTLKSSSMYITYILNLERLLVGSLLGCKSESSSHSPHQIFQLFVTCRRVLRTLAVAANKENTSSSSQLLKSFPLPWLLKSLLAVIGSKGEFPEDIAIQAKVETFSLLDHTTNLLTTVSRGQFEERQLLNCYTEESGLSEGKVQLNTEEDVWRSVLFLAEALKQHLQEALAMIRDMPIDKKEEQLAGFRDLRKLSSILACFQGLLWGLISSVTDTKADNSNFKTKFSSYNAELMGVIKSCVDTFLNFTMFFIISLFLEDDPFAYQSANEFPSEKMVPSDSKNERKRGHLKKKLCPSFPDLEAFLTEVEKWKLCPKKPLLMQVFRGENAEAGFFLRQLFIACSAILRLNLQIDLKVSWTLFPTMLDISQFLLMEFSRSEMPNQFTYFWLDGTVKFIEELGSYFQQFDPSLSRDFYESLIGLHLKVIGKCISLQGKDAKLVSQEIGSRAKKLKTHNQSCFSLGMRRLGQLKGKLRISFISYIKRSSELHLLSSIQAVERALVGVQEGLMSNYEIVCGVSDEAEVSSVVAAGIDVLDLILEFVTGPKRLNMVKRHIESLVACLFNVILHLQGPCIFYVPPDSIEAYKKPDSGSVILMSIEVLTRISGKPTLFQMDAFQIAQSLRVPGSLFQYFLQLQVSEAPVKAAPLTKTCNRTVDQMFSVELYAACCRMLCNALKHHKSETRQCIALLEDSVSVLLHCLEIVNKNDVGERKFFVWEVREAVKCASSLRRVYEEVRQQKEAFGRCSYQEVDEALKPGVYALIDSCSPDDLQLLHTVFGEGPCRTTLATLQHDYKINFQFEGKV</sequence>
<proteinExistence type="predicted"/>
<reference evidence="4" key="1">
    <citation type="journal article" date="2019" name="Curr. Biol.">
        <title>Genome Sequence of Striga asiatica Provides Insight into the Evolution of Plant Parasitism.</title>
        <authorList>
            <person name="Yoshida S."/>
            <person name="Kim S."/>
            <person name="Wafula E.K."/>
            <person name="Tanskanen J."/>
            <person name="Kim Y.M."/>
            <person name="Honaas L."/>
            <person name="Yang Z."/>
            <person name="Spallek T."/>
            <person name="Conn C.E."/>
            <person name="Ichihashi Y."/>
            <person name="Cheong K."/>
            <person name="Cui S."/>
            <person name="Der J.P."/>
            <person name="Gundlach H."/>
            <person name="Jiao Y."/>
            <person name="Hori C."/>
            <person name="Ishida J.K."/>
            <person name="Kasahara H."/>
            <person name="Kiba T."/>
            <person name="Kim M.S."/>
            <person name="Koo N."/>
            <person name="Laohavisit A."/>
            <person name="Lee Y.H."/>
            <person name="Lumba S."/>
            <person name="McCourt P."/>
            <person name="Mortimer J.C."/>
            <person name="Mutuku J.M."/>
            <person name="Nomura T."/>
            <person name="Sasaki-Sekimoto Y."/>
            <person name="Seto Y."/>
            <person name="Wang Y."/>
            <person name="Wakatake T."/>
            <person name="Sakakibara H."/>
            <person name="Demura T."/>
            <person name="Yamaguchi S."/>
            <person name="Yoneyama K."/>
            <person name="Manabe R.I."/>
            <person name="Nelson D.C."/>
            <person name="Schulman A.H."/>
            <person name="Timko M.P."/>
            <person name="dePamphilis C.W."/>
            <person name="Choi D."/>
            <person name="Shirasu K."/>
        </authorList>
    </citation>
    <scope>NUCLEOTIDE SEQUENCE [LARGE SCALE GENOMIC DNA]</scope>
    <source>
        <strain evidence="4">cv. UVA1</strain>
    </source>
</reference>
<gene>
    <name evidence="3" type="ORF">STAS_27600</name>
</gene>
<evidence type="ECO:0000256" key="1">
    <source>
        <dbReference type="SAM" id="MobiDB-lite"/>
    </source>
</evidence>
<dbReference type="PANTHER" id="PTHR15682:SF2">
    <property type="entry name" value="UNHEALTHY RIBOSOME BIOGENESIS PROTEIN 2 HOMOLOG"/>
    <property type="match status" value="1"/>
</dbReference>
<feature type="domain" description="Nucleolar 27S pre-rRNA processing Urb2/Npa2 C-terminal" evidence="2">
    <location>
        <begin position="1798"/>
        <end position="1941"/>
    </location>
</feature>
<organism evidence="3 4">
    <name type="scientific">Striga asiatica</name>
    <name type="common">Asiatic witchweed</name>
    <name type="synonym">Buchnera asiatica</name>
    <dbReference type="NCBI Taxonomy" id="4170"/>
    <lineage>
        <taxon>Eukaryota</taxon>
        <taxon>Viridiplantae</taxon>
        <taxon>Streptophyta</taxon>
        <taxon>Embryophyta</taxon>
        <taxon>Tracheophyta</taxon>
        <taxon>Spermatophyta</taxon>
        <taxon>Magnoliopsida</taxon>
        <taxon>eudicotyledons</taxon>
        <taxon>Gunneridae</taxon>
        <taxon>Pentapetalae</taxon>
        <taxon>asterids</taxon>
        <taxon>lamiids</taxon>
        <taxon>Lamiales</taxon>
        <taxon>Orobanchaceae</taxon>
        <taxon>Buchnereae</taxon>
        <taxon>Striga</taxon>
    </lineage>
</organism>
<comment type="caution">
    <text evidence="3">The sequence shown here is derived from an EMBL/GenBank/DDBJ whole genome shotgun (WGS) entry which is preliminary data.</text>
</comment>
<dbReference type="InterPro" id="IPR052609">
    <property type="entry name" value="Ribosome_Biogenesis_Reg"/>
</dbReference>
<evidence type="ECO:0000313" key="4">
    <source>
        <dbReference type="Proteomes" id="UP000325081"/>
    </source>
</evidence>
<keyword evidence="4" id="KW-1185">Reference proteome</keyword>
<dbReference type="Pfam" id="PF10441">
    <property type="entry name" value="Urb2"/>
    <property type="match status" value="2"/>
</dbReference>
<evidence type="ECO:0000313" key="3">
    <source>
        <dbReference type="EMBL" id="GER50303.1"/>
    </source>
</evidence>